<accession>A0A240C814</accession>
<dbReference type="AlphaFoldDB" id="A0A240C814"/>
<keyword evidence="2" id="KW-1133">Transmembrane helix</keyword>
<protein>
    <submittedName>
        <fullName evidence="3">Integral membrane protein</fullName>
    </submittedName>
</protein>
<evidence type="ECO:0000313" key="3">
    <source>
        <dbReference type="EMBL" id="SNW04085.1"/>
    </source>
</evidence>
<reference evidence="3 4" key="1">
    <citation type="submission" date="2017-06" db="EMBL/GenBank/DDBJ databases">
        <authorList>
            <consortium name="Pathogen Informatics"/>
        </authorList>
    </citation>
    <scope>NUCLEOTIDE SEQUENCE [LARGE SCALE GENOMIC DNA]</scope>
    <source>
        <strain evidence="3 4">NCTC13833</strain>
    </source>
</reference>
<evidence type="ECO:0000313" key="4">
    <source>
        <dbReference type="Proteomes" id="UP000243706"/>
    </source>
</evidence>
<dbReference type="Proteomes" id="UP000243706">
    <property type="component" value="Chromosome 1"/>
</dbReference>
<keyword evidence="2" id="KW-0472">Membrane</keyword>
<organism evidence="3 4">
    <name type="scientific">Staphylococcus muscae</name>
    <dbReference type="NCBI Taxonomy" id="1294"/>
    <lineage>
        <taxon>Bacteria</taxon>
        <taxon>Bacillati</taxon>
        <taxon>Bacillota</taxon>
        <taxon>Bacilli</taxon>
        <taxon>Bacillales</taxon>
        <taxon>Staphylococcaceae</taxon>
        <taxon>Staphylococcus</taxon>
    </lineage>
</organism>
<gene>
    <name evidence="3" type="primary">yhaH</name>
    <name evidence="3" type="ORF">SAMEA4412661_01849</name>
</gene>
<dbReference type="PANTHER" id="PTHR34980:SF2">
    <property type="entry name" value="INNER MEMBRANE PROTEIN YHAH-RELATED"/>
    <property type="match status" value="1"/>
</dbReference>
<feature type="transmembrane region" description="Helical" evidence="2">
    <location>
        <begin position="98"/>
        <end position="118"/>
    </location>
</feature>
<feature type="region of interest" description="Disordered" evidence="1">
    <location>
        <begin position="178"/>
        <end position="232"/>
    </location>
</feature>
<dbReference type="InterPro" id="IPR008523">
    <property type="entry name" value="DUF805"/>
</dbReference>
<proteinExistence type="predicted"/>
<evidence type="ECO:0000256" key="1">
    <source>
        <dbReference type="SAM" id="MobiDB-lite"/>
    </source>
</evidence>
<dbReference type="GO" id="GO:0005886">
    <property type="term" value="C:plasma membrane"/>
    <property type="evidence" value="ECO:0007669"/>
    <property type="project" value="TreeGrafter"/>
</dbReference>
<evidence type="ECO:0000256" key="2">
    <source>
        <dbReference type="SAM" id="Phobius"/>
    </source>
</evidence>
<feature type="transmembrane region" description="Helical" evidence="2">
    <location>
        <begin position="63"/>
        <end position="86"/>
    </location>
</feature>
<sequence>MMHEFPRVGFVEAFKLFWTNYVNFKGRSRRSEYWWVALWHMIITVSISLIAVIMIFVPKIGPFIALLLWLLIGLYSLAVLIPNLALLVRRFHDRSMSMLIPILGLVLSIIYNVVYFIGMWDSGILFSPEAVEESSSVFSADSGWFIVAGIVIVILFIVQIITFIITLLDSKKEANQYGPSPKYTEQATQSNNHHDEITTENTALLDKDAKPLTDLDELESQHRKPQDDPYKY</sequence>
<feature type="transmembrane region" description="Helical" evidence="2">
    <location>
        <begin position="33"/>
        <end position="57"/>
    </location>
</feature>
<dbReference type="SUPFAM" id="SSF103473">
    <property type="entry name" value="MFS general substrate transporter"/>
    <property type="match status" value="1"/>
</dbReference>
<keyword evidence="2" id="KW-0812">Transmembrane</keyword>
<feature type="transmembrane region" description="Helical" evidence="2">
    <location>
        <begin position="144"/>
        <end position="168"/>
    </location>
</feature>
<dbReference type="InterPro" id="IPR036259">
    <property type="entry name" value="MFS_trans_sf"/>
</dbReference>
<name>A0A240C814_9STAP</name>
<dbReference type="EMBL" id="LT906464">
    <property type="protein sequence ID" value="SNW04085.1"/>
    <property type="molecule type" value="Genomic_DNA"/>
</dbReference>
<dbReference type="Pfam" id="PF05656">
    <property type="entry name" value="DUF805"/>
    <property type="match status" value="1"/>
</dbReference>
<feature type="compositionally biased region" description="Basic and acidic residues" evidence="1">
    <location>
        <begin position="205"/>
        <end position="232"/>
    </location>
</feature>
<dbReference type="PANTHER" id="PTHR34980">
    <property type="entry name" value="INNER MEMBRANE PROTEIN-RELATED-RELATED"/>
    <property type="match status" value="1"/>
</dbReference>